<accession>A0A0F9MZI8</accession>
<reference evidence="1" key="1">
    <citation type="journal article" date="2015" name="Nature">
        <title>Complex archaea that bridge the gap between prokaryotes and eukaryotes.</title>
        <authorList>
            <person name="Spang A."/>
            <person name="Saw J.H."/>
            <person name="Jorgensen S.L."/>
            <person name="Zaremba-Niedzwiedzka K."/>
            <person name="Martijn J."/>
            <person name="Lind A.E."/>
            <person name="van Eijk R."/>
            <person name="Schleper C."/>
            <person name="Guy L."/>
            <person name="Ettema T.J."/>
        </authorList>
    </citation>
    <scope>NUCLEOTIDE SEQUENCE</scope>
</reference>
<dbReference type="AlphaFoldDB" id="A0A0F9MZI8"/>
<name>A0A0F9MZI8_9ZZZZ</name>
<proteinExistence type="predicted"/>
<feature type="non-terminal residue" evidence="1">
    <location>
        <position position="1"/>
    </location>
</feature>
<sequence length="26" mass="3281">RRKQKIKKLEKEKEDLQKLLQEIEDN</sequence>
<dbReference type="EMBL" id="LAZR01009105">
    <property type="protein sequence ID" value="KKM74667.1"/>
    <property type="molecule type" value="Genomic_DNA"/>
</dbReference>
<gene>
    <name evidence="1" type="ORF">LCGC14_1398080</name>
</gene>
<protein>
    <submittedName>
        <fullName evidence="1">Uncharacterized protein</fullName>
    </submittedName>
</protein>
<evidence type="ECO:0000313" key="1">
    <source>
        <dbReference type="EMBL" id="KKM74667.1"/>
    </source>
</evidence>
<comment type="caution">
    <text evidence="1">The sequence shown here is derived from an EMBL/GenBank/DDBJ whole genome shotgun (WGS) entry which is preliminary data.</text>
</comment>
<organism evidence="1">
    <name type="scientific">marine sediment metagenome</name>
    <dbReference type="NCBI Taxonomy" id="412755"/>
    <lineage>
        <taxon>unclassified sequences</taxon>
        <taxon>metagenomes</taxon>
        <taxon>ecological metagenomes</taxon>
    </lineage>
</organism>